<evidence type="ECO:0000259" key="1">
    <source>
        <dbReference type="Pfam" id="PF01037"/>
    </source>
</evidence>
<dbReference type="RefSeq" id="WP_087714987.1">
    <property type="nucleotide sequence ID" value="NZ_MWPH01000003.1"/>
</dbReference>
<feature type="domain" description="Transcription regulator AsnC/Lrp ligand binding" evidence="1">
    <location>
        <begin position="7"/>
        <end position="76"/>
    </location>
</feature>
<evidence type="ECO:0000313" key="2">
    <source>
        <dbReference type="EMBL" id="OVE83330.1"/>
    </source>
</evidence>
<dbReference type="AlphaFoldDB" id="A0A202E5Y8"/>
<sequence length="76" mass="8294">MRHTYTLVSTSAGMSEAVCRTLRETDGVVDAFVIAGDFDIMVELEGDDSHAVLSTVTKRIRPLEGVGTTRTYVCLE</sequence>
<organism evidence="2 3">
    <name type="scientific">Natronolimnobius baerhuensis</name>
    <dbReference type="NCBI Taxonomy" id="253108"/>
    <lineage>
        <taxon>Archaea</taxon>
        <taxon>Methanobacteriati</taxon>
        <taxon>Methanobacteriota</taxon>
        <taxon>Stenosarchaea group</taxon>
        <taxon>Halobacteria</taxon>
        <taxon>Halobacteriales</taxon>
        <taxon>Natrialbaceae</taxon>
        <taxon>Natronolimnobius</taxon>
    </lineage>
</organism>
<dbReference type="Gene3D" id="3.30.70.920">
    <property type="match status" value="1"/>
</dbReference>
<dbReference type="InterPro" id="IPR011008">
    <property type="entry name" value="Dimeric_a/b-barrel"/>
</dbReference>
<evidence type="ECO:0000313" key="3">
    <source>
        <dbReference type="Proteomes" id="UP000196084"/>
    </source>
</evidence>
<keyword evidence="3" id="KW-1185">Reference proteome</keyword>
<reference evidence="2 3" key="1">
    <citation type="submission" date="2017-02" db="EMBL/GenBank/DDBJ databases">
        <title>Natronthermophilus aegyptiacus gen. nov.,sp. nov., an aerobic, extremely halophilic alkalithermophilic archaeon isolated from the athalassohaline Wadi An Natrun, Egypt.</title>
        <authorList>
            <person name="Zhao B."/>
        </authorList>
    </citation>
    <scope>NUCLEOTIDE SEQUENCE [LARGE SCALE GENOMIC DNA]</scope>
    <source>
        <strain evidence="2 3">CGMCC 1.3597</strain>
    </source>
</reference>
<dbReference type="InterPro" id="IPR019887">
    <property type="entry name" value="Tscrpt_reg_AsnC/Lrp_C"/>
</dbReference>
<proteinExistence type="predicted"/>
<dbReference type="Proteomes" id="UP000196084">
    <property type="component" value="Unassembled WGS sequence"/>
</dbReference>
<accession>A0A202E5Y8</accession>
<dbReference type="OrthoDB" id="8136at2157"/>
<dbReference type="EMBL" id="MWPH01000003">
    <property type="protein sequence ID" value="OVE83330.1"/>
    <property type="molecule type" value="Genomic_DNA"/>
</dbReference>
<dbReference type="Pfam" id="PF01037">
    <property type="entry name" value="AsnC_trans_reg"/>
    <property type="match status" value="1"/>
</dbReference>
<comment type="caution">
    <text evidence="2">The sequence shown here is derived from an EMBL/GenBank/DDBJ whole genome shotgun (WGS) entry which is preliminary data.</text>
</comment>
<gene>
    <name evidence="2" type="ORF">B2G88_12735</name>
</gene>
<name>A0A202E5Y8_9EURY</name>
<protein>
    <submittedName>
        <fullName evidence="2">AsnC family transcriptional regulator</fullName>
    </submittedName>
</protein>
<dbReference type="SUPFAM" id="SSF54909">
    <property type="entry name" value="Dimeric alpha+beta barrel"/>
    <property type="match status" value="1"/>
</dbReference>